<dbReference type="PANTHER" id="PTHR21615:SF2">
    <property type="entry name" value="CYCLIN N-TERMINAL DOMAIN-CONTAINING PROTEIN 1"/>
    <property type="match status" value="1"/>
</dbReference>
<dbReference type="GO" id="GO:0035861">
    <property type="term" value="C:site of double-strand break"/>
    <property type="evidence" value="ECO:0007669"/>
    <property type="project" value="TreeGrafter"/>
</dbReference>
<dbReference type="PANTHER" id="PTHR21615">
    <property type="entry name" value="CYCLIN N-TERMINAL DOMAIN-CONTAINING PROTEIN 1"/>
    <property type="match status" value="1"/>
</dbReference>
<dbReference type="OrthoDB" id="6335381at2759"/>
<reference evidence="1" key="1">
    <citation type="submission" date="2021-11" db="EMBL/GenBank/DDBJ databases">
        <authorList>
            <person name="Schell T."/>
        </authorList>
    </citation>
    <scope>NUCLEOTIDE SEQUENCE</scope>
    <source>
        <strain evidence="1">M5</strain>
    </source>
</reference>
<dbReference type="SUPFAM" id="SSF47954">
    <property type="entry name" value="Cyclin-like"/>
    <property type="match status" value="1"/>
</dbReference>
<accession>A0A8J2RSC6</accession>
<dbReference type="Proteomes" id="UP000789390">
    <property type="component" value="Unassembled WGS sequence"/>
</dbReference>
<name>A0A8J2RSC6_9CRUS</name>
<keyword evidence="2" id="KW-1185">Reference proteome</keyword>
<dbReference type="GO" id="GO:0007131">
    <property type="term" value="P:reciprocal meiotic recombination"/>
    <property type="evidence" value="ECO:0007669"/>
    <property type="project" value="TreeGrafter"/>
</dbReference>
<gene>
    <name evidence="1" type="ORF">DGAL_LOCUS9682</name>
</gene>
<dbReference type="AlphaFoldDB" id="A0A8J2RSC6"/>
<dbReference type="InterPro" id="IPR036915">
    <property type="entry name" value="Cyclin-like_sf"/>
</dbReference>
<sequence length="309" mass="35274">MAVMAKMISKEKVPMSNFELHWESQFLDMSLEEWLTILRCQNEKAISWHDTVLSDLRSLRYLGEGNLSPPPVFLIIYQWCKQLKQPVGVSYRTVELYERFIRSYYCQRFRLATEANKSETVTAVPSTTPKKIIFQEIYTEIRHQSLLHLVSCFQIASKLEDGYKLVTVSDAVNLLQQSKRPSDRSTIVNSEVLVLVTLKHEIDEIYEVSMYFIRAIYFDQEVIIDRIVAGLRLDESAQEAPSEKGVRDFHRVQSDKVLLAAGAITAAIFVIQPNAVADILRELHNRIGAYPAEVAVVSSLLVGHLDPIV</sequence>
<dbReference type="EMBL" id="CAKKLH010000223">
    <property type="protein sequence ID" value="CAH0106527.1"/>
    <property type="molecule type" value="Genomic_DNA"/>
</dbReference>
<proteinExistence type="predicted"/>
<protein>
    <submittedName>
        <fullName evidence="1">Uncharacterized protein</fullName>
    </submittedName>
</protein>
<comment type="caution">
    <text evidence="1">The sequence shown here is derived from an EMBL/GenBank/DDBJ whole genome shotgun (WGS) entry which is preliminary data.</text>
</comment>
<evidence type="ECO:0000313" key="2">
    <source>
        <dbReference type="Proteomes" id="UP000789390"/>
    </source>
</evidence>
<evidence type="ECO:0000313" key="1">
    <source>
        <dbReference type="EMBL" id="CAH0106527.1"/>
    </source>
</evidence>
<organism evidence="1 2">
    <name type="scientific">Daphnia galeata</name>
    <dbReference type="NCBI Taxonomy" id="27404"/>
    <lineage>
        <taxon>Eukaryota</taxon>
        <taxon>Metazoa</taxon>
        <taxon>Ecdysozoa</taxon>
        <taxon>Arthropoda</taxon>
        <taxon>Crustacea</taxon>
        <taxon>Branchiopoda</taxon>
        <taxon>Diplostraca</taxon>
        <taxon>Cladocera</taxon>
        <taxon>Anomopoda</taxon>
        <taxon>Daphniidae</taxon>
        <taxon>Daphnia</taxon>
    </lineage>
</organism>